<reference evidence="2" key="1">
    <citation type="submission" date="2021-10" db="EMBL/GenBank/DDBJ databases">
        <title>Novel species in genus Arthrobacter.</title>
        <authorList>
            <person name="Liu Y."/>
        </authorList>
    </citation>
    <scope>NUCLEOTIDE SEQUENCE</scope>
    <source>
        <strain evidence="2">Zg-Y453</strain>
    </source>
</reference>
<accession>A0A9X1MF35</accession>
<dbReference type="AlphaFoldDB" id="A0A9X1MF35"/>
<gene>
    <name evidence="2" type="ORF">LJ757_09485</name>
</gene>
<name>A0A9X1MF35_9MICC</name>
<comment type="caution">
    <text evidence="2">The sequence shown here is derived from an EMBL/GenBank/DDBJ whole genome shotgun (WGS) entry which is preliminary data.</text>
</comment>
<organism evidence="2 3">
    <name type="scientific">Arthrobacter caoxuetaonis</name>
    <dbReference type="NCBI Taxonomy" id="2886935"/>
    <lineage>
        <taxon>Bacteria</taxon>
        <taxon>Bacillati</taxon>
        <taxon>Actinomycetota</taxon>
        <taxon>Actinomycetes</taxon>
        <taxon>Micrococcales</taxon>
        <taxon>Micrococcaceae</taxon>
        <taxon>Arthrobacter</taxon>
    </lineage>
</organism>
<evidence type="ECO:0000256" key="1">
    <source>
        <dbReference type="SAM" id="MobiDB-lite"/>
    </source>
</evidence>
<proteinExistence type="predicted"/>
<feature type="region of interest" description="Disordered" evidence="1">
    <location>
        <begin position="1"/>
        <end position="21"/>
    </location>
</feature>
<dbReference type="RefSeq" id="WP_227895911.1">
    <property type="nucleotide sequence ID" value="NZ_CP099466.1"/>
</dbReference>
<keyword evidence="3" id="KW-1185">Reference proteome</keyword>
<evidence type="ECO:0000313" key="3">
    <source>
        <dbReference type="Proteomes" id="UP001139158"/>
    </source>
</evidence>
<evidence type="ECO:0000313" key="2">
    <source>
        <dbReference type="EMBL" id="MCC3298035.1"/>
    </source>
</evidence>
<sequence length="104" mass="11715">MSLTARPMPSPTHERPRVSHAPYRREPYVRCRAGALSVDGKAVAWTRTHVLVHWIDDDGQAHNRWVPAAAVVRILRDESAWRDPYDDFGFYYADTSVQPGAAAA</sequence>
<feature type="compositionally biased region" description="Basic and acidic residues" evidence="1">
    <location>
        <begin position="12"/>
        <end position="21"/>
    </location>
</feature>
<dbReference type="Proteomes" id="UP001139158">
    <property type="component" value="Unassembled WGS sequence"/>
</dbReference>
<dbReference type="EMBL" id="JAJFZV010000009">
    <property type="protein sequence ID" value="MCC3298035.1"/>
    <property type="molecule type" value="Genomic_DNA"/>
</dbReference>
<protein>
    <submittedName>
        <fullName evidence="2">Uncharacterized protein</fullName>
    </submittedName>
</protein>